<proteinExistence type="inferred from homology"/>
<evidence type="ECO:0000313" key="5">
    <source>
        <dbReference type="Proteomes" id="UP000286947"/>
    </source>
</evidence>
<dbReference type="PANTHER" id="PTHR37165">
    <property type="entry name" value="PEPTIDASE U56 FAMILY"/>
    <property type="match status" value="1"/>
</dbReference>
<evidence type="ECO:0000256" key="3">
    <source>
        <dbReference type="ARBA" id="ARBA00033787"/>
    </source>
</evidence>
<dbReference type="NCBIfam" id="NF041155">
    <property type="entry name" value="encap_f1"/>
    <property type="match status" value="1"/>
</dbReference>
<evidence type="ECO:0000313" key="4">
    <source>
        <dbReference type="EMBL" id="RUS66088.1"/>
    </source>
</evidence>
<dbReference type="GO" id="GO:0016787">
    <property type="term" value="F:hydrolase activity"/>
    <property type="evidence" value="ECO:0007669"/>
    <property type="project" value="UniProtKB-KW"/>
</dbReference>
<organism evidence="4 5">
    <name type="scientific">Saezia sanguinis</name>
    <dbReference type="NCBI Taxonomy" id="1965230"/>
    <lineage>
        <taxon>Bacteria</taxon>
        <taxon>Pseudomonadati</taxon>
        <taxon>Pseudomonadota</taxon>
        <taxon>Betaproteobacteria</taxon>
        <taxon>Burkholderiales</taxon>
        <taxon>Saeziaceae</taxon>
        <taxon>Saezia</taxon>
    </lineage>
</organism>
<dbReference type="Gene3D" id="3.30.2320.10">
    <property type="entry name" value="hypothetical protein PF0899 domain"/>
    <property type="match status" value="1"/>
</dbReference>
<dbReference type="InterPro" id="IPR007544">
    <property type="entry name" value="ENCAP"/>
</dbReference>
<evidence type="ECO:0000256" key="1">
    <source>
        <dbReference type="ARBA" id="ARBA00033738"/>
    </source>
</evidence>
<evidence type="ECO:0000256" key="2">
    <source>
        <dbReference type="ARBA" id="ARBA00033743"/>
    </source>
</evidence>
<keyword evidence="5" id="KW-1185">Reference proteome</keyword>
<dbReference type="EC" id="3.4.-.-" evidence="4"/>
<comment type="subcellular location">
    <subcellularLocation>
        <location evidence="1">Encapsulin nanocompartment</location>
    </subcellularLocation>
</comment>
<dbReference type="GO" id="GO:0140737">
    <property type="term" value="C:encapsulin nanocompartment"/>
    <property type="evidence" value="ECO:0007669"/>
    <property type="project" value="UniProtKB-SubCell"/>
</dbReference>
<dbReference type="InterPro" id="IPR051429">
    <property type="entry name" value="Encapsulin_nc"/>
</dbReference>
<keyword evidence="4" id="KW-0378">Hydrolase</keyword>
<protein>
    <submittedName>
        <fullName evidence="4">Linocin-M18</fullName>
        <ecNumber evidence="4">3.4.-.-</ecNumber>
    </submittedName>
</protein>
<dbReference type="Pfam" id="PF04454">
    <property type="entry name" value="Linocin_M18"/>
    <property type="match status" value="1"/>
</dbReference>
<keyword evidence="3" id="KW-1284">Encapsulin nanocompartment</keyword>
<dbReference type="EMBL" id="PQSP01000006">
    <property type="protein sequence ID" value="RUS66088.1"/>
    <property type="molecule type" value="Genomic_DNA"/>
</dbReference>
<accession>A0A433SBG1</accession>
<dbReference type="Gene3D" id="3.30.2400.30">
    <property type="match status" value="1"/>
</dbReference>
<dbReference type="PANTHER" id="PTHR37165:SF1">
    <property type="entry name" value="TYPE 1 ENCAPSULIN SHELL PROTEIN"/>
    <property type="match status" value="1"/>
</dbReference>
<dbReference type="PIRSF" id="PIRSF019254">
    <property type="entry name" value="CFP29"/>
    <property type="match status" value="1"/>
</dbReference>
<sequence length="271" mass="29773">MNNLHRELAPVSDEAWAQIEEEVVRTFKRNLGARRVVDINGPHGAKFTSVGTGHLKPLKTSDKEVITYQHEVLPLVKLRVPFTLNREDIDAVERGSDDSDWQPAKDAAEKLAYAEDRIVFEGFSNGGMEGMRAGTSNPVLTLPNDADDYPDVIAAALKQLRLAGVEGPYVIVMGAEAYTRLSEASDDGYPVISHIRRLVPADIVWAPAIQGAFILSMRGGDFELSLGRDLSIGYQSHSDESVKLYLEETLVFRLLTSEAVVAINSAAPRKK</sequence>
<dbReference type="OrthoDB" id="2922at2"/>
<name>A0A433SBG1_9BURK</name>
<comment type="similarity">
    <text evidence="2">Belongs to the encapsulin family. Family 1 subfamily.</text>
</comment>
<dbReference type="Proteomes" id="UP000286947">
    <property type="component" value="Unassembled WGS sequence"/>
</dbReference>
<gene>
    <name evidence="4" type="primary">lin</name>
    <name evidence="4" type="ORF">CUZ56_02166</name>
</gene>
<comment type="caution">
    <text evidence="4">The sequence shown here is derived from an EMBL/GenBank/DDBJ whole genome shotgun (WGS) entry which is preliminary data.</text>
</comment>
<reference evidence="4 5" key="1">
    <citation type="submission" date="2018-01" db="EMBL/GenBank/DDBJ databases">
        <title>Saezia sanguinis gen. nov., sp. nov., in the order Burkholderiales isolated from human blood.</title>
        <authorList>
            <person name="Medina-Pascual M.J."/>
            <person name="Valdezate S."/>
            <person name="Monzon S."/>
            <person name="Cuesta I."/>
            <person name="Carrasco G."/>
            <person name="Villalon P."/>
            <person name="Saez-Nieto J.A."/>
        </authorList>
    </citation>
    <scope>NUCLEOTIDE SEQUENCE [LARGE SCALE GENOMIC DNA]</scope>
    <source>
        <strain evidence="4 5">CNM695-12</strain>
    </source>
</reference>
<dbReference type="RefSeq" id="WP_126980358.1">
    <property type="nucleotide sequence ID" value="NZ_CAWUGC010000019.1"/>
</dbReference>
<dbReference type="AlphaFoldDB" id="A0A433SBG1"/>